<evidence type="ECO:0000313" key="1">
    <source>
        <dbReference type="EMBL" id="MCW7553007.1"/>
    </source>
</evidence>
<organism evidence="1 2">
    <name type="scientific">Endozoicomonas gorgoniicola</name>
    <dbReference type="NCBI Taxonomy" id="1234144"/>
    <lineage>
        <taxon>Bacteria</taxon>
        <taxon>Pseudomonadati</taxon>
        <taxon>Pseudomonadota</taxon>
        <taxon>Gammaproteobacteria</taxon>
        <taxon>Oceanospirillales</taxon>
        <taxon>Endozoicomonadaceae</taxon>
        <taxon>Endozoicomonas</taxon>
    </lineage>
</organism>
<reference evidence="1 2" key="1">
    <citation type="submission" date="2022-10" db="EMBL/GenBank/DDBJ databases">
        <title>High-quality genome sequences of two octocoral-associated bacteria, Endozoicomonas euniceicola EF212 and Endozoicomonas gorgoniicola PS125.</title>
        <authorList>
            <person name="Chiou Y.-J."/>
            <person name="Chen Y.-H."/>
        </authorList>
    </citation>
    <scope>NUCLEOTIDE SEQUENCE [LARGE SCALE GENOMIC DNA]</scope>
    <source>
        <strain evidence="1 2">PS125</strain>
    </source>
</reference>
<protein>
    <submittedName>
        <fullName evidence="1">Uncharacterized protein</fullName>
    </submittedName>
</protein>
<dbReference type="Proteomes" id="UP001209854">
    <property type="component" value="Unassembled WGS sequence"/>
</dbReference>
<name>A0ABT3MUH1_9GAMM</name>
<dbReference type="RefSeq" id="WP_262567883.1">
    <property type="nucleotide sequence ID" value="NZ_JAPFCC010000001.1"/>
</dbReference>
<gene>
    <name evidence="1" type="ORF">NX722_10210</name>
</gene>
<dbReference type="EMBL" id="JAPFCC010000001">
    <property type="protein sequence ID" value="MCW7553007.1"/>
    <property type="molecule type" value="Genomic_DNA"/>
</dbReference>
<accession>A0ABT3MUH1</accession>
<proteinExistence type="predicted"/>
<keyword evidence="2" id="KW-1185">Reference proteome</keyword>
<comment type="caution">
    <text evidence="1">The sequence shown here is derived from an EMBL/GenBank/DDBJ whole genome shotgun (WGS) entry which is preliminary data.</text>
</comment>
<sequence>MSLSKATIFQNTAIFQNFGDTNIYHKYKKIIKKETPISVKMIRNYFESETRNKWVDWNGNTSIEKSSSVFSFFTFEDASEYAEKFRIQGTKFKIDEYPAILIGGDKGGFLILSSSLWVGDLNMSEITCDTLWGIEKDFYKVFRNNTQAYYLRNVRFKNYHPSGFLQSYDSVPAKPKMKWTSKINREINVENYINFYQMIKALICKGGSSLSNEMPDWSEIHPKYKKYDDDKDYYYEAKFLIESKRYGRKVKPSKSLNKDRINYWYDILDI</sequence>
<evidence type="ECO:0000313" key="2">
    <source>
        <dbReference type="Proteomes" id="UP001209854"/>
    </source>
</evidence>